<name>A0A644VY92_9ZZZZ</name>
<dbReference type="InterPro" id="IPR014756">
    <property type="entry name" value="Ig_E-set"/>
</dbReference>
<dbReference type="Pfam" id="PF01833">
    <property type="entry name" value="TIG"/>
    <property type="match status" value="3"/>
</dbReference>
<dbReference type="AlphaFoldDB" id="A0A644VY92"/>
<proteinExistence type="predicted"/>
<feature type="domain" description="IPT/TIG" evidence="1">
    <location>
        <begin position="209"/>
        <end position="289"/>
    </location>
</feature>
<dbReference type="Gene3D" id="2.120.10.80">
    <property type="entry name" value="Kelch-type beta propeller"/>
    <property type="match status" value="1"/>
</dbReference>
<comment type="caution">
    <text evidence="2">The sequence shown here is derived from an EMBL/GenBank/DDBJ whole genome shotgun (WGS) entry which is preliminary data.</text>
</comment>
<protein>
    <recommendedName>
        <fullName evidence="1">IPT/TIG domain-containing protein</fullName>
    </recommendedName>
</protein>
<dbReference type="InterPro" id="IPR002909">
    <property type="entry name" value="IPT_dom"/>
</dbReference>
<dbReference type="PANTHER" id="PTHR45632">
    <property type="entry name" value="LD33804P"/>
    <property type="match status" value="1"/>
</dbReference>
<dbReference type="CDD" id="cd00603">
    <property type="entry name" value="IPT_PCSR"/>
    <property type="match status" value="1"/>
</dbReference>
<dbReference type="SUPFAM" id="SSF117281">
    <property type="entry name" value="Kelch motif"/>
    <property type="match status" value="1"/>
</dbReference>
<dbReference type="SUPFAM" id="SSF81296">
    <property type="entry name" value="E set domains"/>
    <property type="match status" value="3"/>
</dbReference>
<dbReference type="InterPro" id="IPR015915">
    <property type="entry name" value="Kelch-typ_b-propeller"/>
</dbReference>
<dbReference type="Gene3D" id="2.60.40.10">
    <property type="entry name" value="Immunoglobulins"/>
    <property type="match status" value="3"/>
</dbReference>
<dbReference type="PROSITE" id="PS51257">
    <property type="entry name" value="PROKAR_LIPOPROTEIN"/>
    <property type="match status" value="1"/>
</dbReference>
<feature type="domain" description="IPT/TIG" evidence="1">
    <location>
        <begin position="127"/>
        <end position="205"/>
    </location>
</feature>
<feature type="domain" description="IPT/TIG" evidence="1">
    <location>
        <begin position="295"/>
        <end position="367"/>
    </location>
</feature>
<accession>A0A644VY92</accession>
<dbReference type="CDD" id="cd00102">
    <property type="entry name" value="IPT"/>
    <property type="match status" value="1"/>
</dbReference>
<reference evidence="2" key="1">
    <citation type="submission" date="2019-08" db="EMBL/GenBank/DDBJ databases">
        <authorList>
            <person name="Kucharzyk K."/>
            <person name="Murdoch R.W."/>
            <person name="Higgins S."/>
            <person name="Loffler F."/>
        </authorList>
    </citation>
    <scope>NUCLEOTIDE SEQUENCE</scope>
</reference>
<gene>
    <name evidence="2" type="ORF">SDC9_42624</name>
</gene>
<dbReference type="InterPro" id="IPR013783">
    <property type="entry name" value="Ig-like_fold"/>
</dbReference>
<sequence>MRSKIILSFILVFLYACQETFLPPLIITGLVSDVDQEGAVFHAKITSLGNREINSFGFVWDTIPFPTIESAYSYKFHQPAELGNFQAKVSSALIRDKTYYVRAFIQNTETTTYGEEVSFVSMGGKEPEITGIQPLLGNINDTLVVIGRYFGTKNPIVKINQFVARVLRASQDSIHVIVPPELKEKVSTVKIENLNQIITAKDSFTLISPEIHAIGTKIGFYGDEIVIKGKNFSANPSSLKVFFHVTPSVFEYVDDQTITAVVPEGLDSANCSIGVVMNNQLAESQEQFSVLPVEIEDFSPKVICTGETMIIKGRNFNPIVDKNRVYVGGVHVRTLSVSETTLTVSLPKQNEVRYDSRNAAVRVNVGGNVRTFEEKLVINDKWFRLADAPLELRNENKICATCPSSYYYNYAHSFVVGKTAYIGLNGRQNFWAYDIEQNTWRKLADFPGAVRMSAAGFVYGNKIYYGTGSDALNSSLLLNDWWEYDTTTDSWVRKADFIGGGRSKLNGYSNTSGCFLAYGFNWNQYNGYEAYVWKYNPETDVWAREDIDVKGLQKSARWWMAESVNDEILVGYLNSLYDSNYSFYIFNTNLKTFSPIANFPYHNTWGNPNLMVLNNTIYIQASDYSESSKNFYRYDRTTNTWKFTETNIYTDITYGIAFEAGDVGYAGLGTLNHLYEFDPNR</sequence>
<evidence type="ECO:0000313" key="2">
    <source>
        <dbReference type="EMBL" id="MPL96444.1"/>
    </source>
</evidence>
<dbReference type="EMBL" id="VSSQ01000510">
    <property type="protein sequence ID" value="MPL96444.1"/>
    <property type="molecule type" value="Genomic_DNA"/>
</dbReference>
<organism evidence="2">
    <name type="scientific">bioreactor metagenome</name>
    <dbReference type="NCBI Taxonomy" id="1076179"/>
    <lineage>
        <taxon>unclassified sequences</taxon>
        <taxon>metagenomes</taxon>
        <taxon>ecological metagenomes</taxon>
    </lineage>
</organism>
<evidence type="ECO:0000259" key="1">
    <source>
        <dbReference type="Pfam" id="PF01833"/>
    </source>
</evidence>